<sequence>MAQQTIDIYAPLPFKSKQKNVRTTATFSSSSPFTPTYVISSLSGSSDPTALYNNRVKGRQILLENPARESRLKKETERKKQERKKEKQQRKLGLIGKRKREERGLWKFDNKSIKFASLLPLHHLWLGYMSELLGLPQPPSGAVNKGSVAKMAPSSANMHPKLLKADFHGAFLTVKKAKNPCLIGLEGIIIHETENAFKVITEKDQVKLLPKQNSIFTFATPVFSTLPATFRHGMPYPTPTLGPQSLSDPPDATFTTKEAAPSKGPGLVPSQSETVRAVPHLQFELYGNQFRFRSTERAGKKFKYKETIEL</sequence>
<dbReference type="GO" id="GO:0005634">
    <property type="term" value="C:nucleus"/>
    <property type="evidence" value="ECO:0007669"/>
    <property type="project" value="UniProtKB-SubCell"/>
</dbReference>
<dbReference type="HAMAP" id="MF_00754">
    <property type="entry name" value="RNase_P_1"/>
    <property type="match status" value="1"/>
</dbReference>
<dbReference type="GO" id="GO:0006364">
    <property type="term" value="P:rRNA processing"/>
    <property type="evidence" value="ECO:0007669"/>
    <property type="project" value="TreeGrafter"/>
</dbReference>
<dbReference type="InterPro" id="IPR002730">
    <property type="entry name" value="Rpp29/RNP1"/>
</dbReference>
<evidence type="ECO:0000256" key="6">
    <source>
        <dbReference type="ARBA" id="ARBA00022759"/>
    </source>
</evidence>
<keyword evidence="6" id="KW-0255">Endonuclease</keyword>
<feature type="compositionally biased region" description="Basic residues" evidence="9">
    <location>
        <begin position="86"/>
        <end position="96"/>
    </location>
</feature>
<dbReference type="GO" id="GO:0016787">
    <property type="term" value="F:hydrolase activity"/>
    <property type="evidence" value="ECO:0007669"/>
    <property type="project" value="UniProtKB-KW"/>
</dbReference>
<keyword evidence="5" id="KW-0540">Nuclease</keyword>
<dbReference type="PANTHER" id="PTHR13348">
    <property type="entry name" value="RIBONUCLEASE P SUBUNIT P29"/>
    <property type="match status" value="1"/>
</dbReference>
<evidence type="ECO:0000256" key="7">
    <source>
        <dbReference type="ARBA" id="ARBA00022801"/>
    </source>
</evidence>
<evidence type="ECO:0000256" key="5">
    <source>
        <dbReference type="ARBA" id="ARBA00022722"/>
    </source>
</evidence>
<dbReference type="Gene3D" id="2.30.30.210">
    <property type="entry name" value="Ribonuclease P/MRP, subunit p29"/>
    <property type="match status" value="1"/>
</dbReference>
<dbReference type="InterPro" id="IPR016848">
    <property type="entry name" value="RNase_P/MRP_Rpp29-subunit"/>
</dbReference>
<dbReference type="InterPro" id="IPR036980">
    <property type="entry name" value="RNase_P/MRP_Rpp29_sf"/>
</dbReference>
<name>A0A5C3KZV8_COPMA</name>
<keyword evidence="8" id="KW-0539">Nucleus</keyword>
<dbReference type="SUPFAM" id="SSF101744">
    <property type="entry name" value="Rof/RNase P subunit-like"/>
    <property type="match status" value="1"/>
</dbReference>
<evidence type="ECO:0000256" key="8">
    <source>
        <dbReference type="PIRNR" id="PIRNR027081"/>
    </source>
</evidence>
<evidence type="ECO:0000313" key="11">
    <source>
        <dbReference type="Proteomes" id="UP000307440"/>
    </source>
</evidence>
<reference evidence="10 11" key="1">
    <citation type="journal article" date="2019" name="Nat. Ecol. Evol.">
        <title>Megaphylogeny resolves global patterns of mushroom evolution.</title>
        <authorList>
            <person name="Varga T."/>
            <person name="Krizsan K."/>
            <person name="Foldi C."/>
            <person name="Dima B."/>
            <person name="Sanchez-Garcia M."/>
            <person name="Sanchez-Ramirez S."/>
            <person name="Szollosi G.J."/>
            <person name="Szarkandi J.G."/>
            <person name="Papp V."/>
            <person name="Albert L."/>
            <person name="Andreopoulos W."/>
            <person name="Angelini C."/>
            <person name="Antonin V."/>
            <person name="Barry K.W."/>
            <person name="Bougher N.L."/>
            <person name="Buchanan P."/>
            <person name="Buyck B."/>
            <person name="Bense V."/>
            <person name="Catcheside P."/>
            <person name="Chovatia M."/>
            <person name="Cooper J."/>
            <person name="Damon W."/>
            <person name="Desjardin D."/>
            <person name="Finy P."/>
            <person name="Geml J."/>
            <person name="Haridas S."/>
            <person name="Hughes K."/>
            <person name="Justo A."/>
            <person name="Karasinski D."/>
            <person name="Kautmanova I."/>
            <person name="Kiss B."/>
            <person name="Kocsube S."/>
            <person name="Kotiranta H."/>
            <person name="LaButti K.M."/>
            <person name="Lechner B.E."/>
            <person name="Liimatainen K."/>
            <person name="Lipzen A."/>
            <person name="Lukacs Z."/>
            <person name="Mihaltcheva S."/>
            <person name="Morgado L.N."/>
            <person name="Niskanen T."/>
            <person name="Noordeloos M.E."/>
            <person name="Ohm R.A."/>
            <person name="Ortiz-Santana B."/>
            <person name="Ovrebo C."/>
            <person name="Racz N."/>
            <person name="Riley R."/>
            <person name="Savchenko A."/>
            <person name="Shiryaev A."/>
            <person name="Soop K."/>
            <person name="Spirin V."/>
            <person name="Szebenyi C."/>
            <person name="Tomsovsky M."/>
            <person name="Tulloss R.E."/>
            <person name="Uehling J."/>
            <person name="Grigoriev I.V."/>
            <person name="Vagvolgyi C."/>
            <person name="Papp T."/>
            <person name="Martin F.M."/>
            <person name="Miettinen O."/>
            <person name="Hibbett D.S."/>
            <person name="Nagy L.G."/>
        </authorList>
    </citation>
    <scope>NUCLEOTIDE SEQUENCE [LARGE SCALE GENOMIC DNA]</scope>
    <source>
        <strain evidence="10 11">CBS 121175</strain>
    </source>
</reference>
<keyword evidence="7" id="KW-0378">Hydrolase</keyword>
<evidence type="ECO:0000256" key="2">
    <source>
        <dbReference type="ARBA" id="ARBA00006181"/>
    </source>
</evidence>
<comment type="similarity">
    <text evidence="2">Belongs to the eukaryotic/archaeal RNase P protein component 1 family.</text>
</comment>
<dbReference type="InterPro" id="IPR023534">
    <property type="entry name" value="Rof/RNase_P-like"/>
</dbReference>
<evidence type="ECO:0000313" key="10">
    <source>
        <dbReference type="EMBL" id="TFK21488.1"/>
    </source>
</evidence>
<evidence type="ECO:0000256" key="4">
    <source>
        <dbReference type="ARBA" id="ARBA00022694"/>
    </source>
</evidence>
<organism evidence="10 11">
    <name type="scientific">Coprinopsis marcescibilis</name>
    <name type="common">Agaric fungus</name>
    <name type="synonym">Psathyrella marcescibilis</name>
    <dbReference type="NCBI Taxonomy" id="230819"/>
    <lineage>
        <taxon>Eukaryota</taxon>
        <taxon>Fungi</taxon>
        <taxon>Dikarya</taxon>
        <taxon>Basidiomycota</taxon>
        <taxon>Agaricomycotina</taxon>
        <taxon>Agaricomycetes</taxon>
        <taxon>Agaricomycetidae</taxon>
        <taxon>Agaricales</taxon>
        <taxon>Agaricineae</taxon>
        <taxon>Psathyrellaceae</taxon>
        <taxon>Coprinopsis</taxon>
    </lineage>
</organism>
<dbReference type="AlphaFoldDB" id="A0A5C3KZV8"/>
<dbReference type="Proteomes" id="UP000307440">
    <property type="component" value="Unassembled WGS sequence"/>
</dbReference>
<accession>A0A5C3KZV8</accession>
<keyword evidence="4 8" id="KW-0819">tRNA processing</keyword>
<dbReference type="EMBL" id="ML210267">
    <property type="protein sequence ID" value="TFK21488.1"/>
    <property type="molecule type" value="Genomic_DNA"/>
</dbReference>
<keyword evidence="11" id="KW-1185">Reference proteome</keyword>
<evidence type="ECO:0000256" key="9">
    <source>
        <dbReference type="SAM" id="MobiDB-lite"/>
    </source>
</evidence>
<proteinExistence type="inferred from homology"/>
<dbReference type="GO" id="GO:0001682">
    <property type="term" value="P:tRNA 5'-leader removal"/>
    <property type="evidence" value="ECO:0007669"/>
    <property type="project" value="InterPro"/>
</dbReference>
<dbReference type="PIRSF" id="PIRSF027081">
    <property type="entry name" value="RNase_P/MRP_p29_subunit"/>
    <property type="match status" value="1"/>
</dbReference>
<dbReference type="OrthoDB" id="124041at2759"/>
<evidence type="ECO:0000256" key="1">
    <source>
        <dbReference type="ARBA" id="ARBA00004123"/>
    </source>
</evidence>
<dbReference type="SMART" id="SM00538">
    <property type="entry name" value="POP4"/>
    <property type="match status" value="1"/>
</dbReference>
<evidence type="ECO:0000256" key="3">
    <source>
        <dbReference type="ARBA" id="ARBA00022490"/>
    </source>
</evidence>
<dbReference type="GO" id="GO:0000172">
    <property type="term" value="C:ribonuclease MRP complex"/>
    <property type="evidence" value="ECO:0007669"/>
    <property type="project" value="InterPro"/>
</dbReference>
<dbReference type="PANTHER" id="PTHR13348:SF0">
    <property type="entry name" value="RIBONUCLEASE P PROTEIN SUBUNIT P29"/>
    <property type="match status" value="1"/>
</dbReference>
<protein>
    <recommendedName>
        <fullName evidence="8">Ribonuclease P protein subunit</fullName>
    </recommendedName>
</protein>
<feature type="region of interest" description="Disordered" evidence="9">
    <location>
        <begin position="67"/>
        <end position="96"/>
    </location>
</feature>
<feature type="compositionally biased region" description="Basic and acidic residues" evidence="9">
    <location>
        <begin position="67"/>
        <end position="85"/>
    </location>
</feature>
<dbReference type="InterPro" id="IPR023538">
    <property type="entry name" value="RNP1"/>
</dbReference>
<feature type="region of interest" description="Disordered" evidence="9">
    <location>
        <begin position="238"/>
        <end position="270"/>
    </location>
</feature>
<dbReference type="Pfam" id="PF01868">
    <property type="entry name" value="RNase_P-MRP_p29"/>
    <property type="match status" value="1"/>
</dbReference>
<dbReference type="GO" id="GO:0030677">
    <property type="term" value="C:ribonuclease P complex"/>
    <property type="evidence" value="ECO:0007669"/>
    <property type="project" value="InterPro"/>
</dbReference>
<dbReference type="GO" id="GO:0004519">
    <property type="term" value="F:endonuclease activity"/>
    <property type="evidence" value="ECO:0007669"/>
    <property type="project" value="UniProtKB-KW"/>
</dbReference>
<keyword evidence="3" id="KW-0963">Cytoplasm</keyword>
<gene>
    <name evidence="10" type="ORF">FA15DRAFT_758702</name>
</gene>
<comment type="subcellular location">
    <subcellularLocation>
        <location evidence="1">Nucleus</location>
    </subcellularLocation>
</comment>
<dbReference type="STRING" id="230819.A0A5C3KZV8"/>
<dbReference type="GO" id="GO:0033204">
    <property type="term" value="F:ribonuclease P RNA binding"/>
    <property type="evidence" value="ECO:0007669"/>
    <property type="project" value="InterPro"/>
</dbReference>